<protein>
    <recommendedName>
        <fullName evidence="3">Terminase small subunit</fullName>
    </recommendedName>
</protein>
<gene>
    <name evidence="1" type="ORF">KL867_17235</name>
</gene>
<dbReference type="EMBL" id="JAHHDY010000018">
    <property type="protein sequence ID" value="MBT3142817.1"/>
    <property type="molecule type" value="Genomic_DNA"/>
</dbReference>
<sequence length="89" mass="10092">MTMPTTELARVFERDLGRILRLYAVDEVFAEICRDYLSLANAKSDAKEALPHIVSSLQGLEVEIRLRLASEPNEAKTEILKPPFDDMQT</sequence>
<name>A0ABS5WUN6_9RHOB</name>
<reference evidence="1 2" key="1">
    <citation type="submission" date="2021-05" db="EMBL/GenBank/DDBJ databases">
        <title>Draft genomes of marine bacteria isolated from model chitin particles.</title>
        <authorList>
            <person name="Datta M.S."/>
            <person name="Schwartzman J.A."/>
            <person name="Cordero O."/>
        </authorList>
    </citation>
    <scope>NUCLEOTIDE SEQUENCE [LARGE SCALE GENOMIC DNA]</scope>
    <source>
        <strain evidence="1 2">4E07</strain>
    </source>
</reference>
<dbReference type="RefSeq" id="WP_215194076.1">
    <property type="nucleotide sequence ID" value="NZ_JAHHDY010000018.1"/>
</dbReference>
<dbReference type="Proteomes" id="UP000763802">
    <property type="component" value="Unassembled WGS sequence"/>
</dbReference>
<evidence type="ECO:0000313" key="1">
    <source>
        <dbReference type="EMBL" id="MBT3142817.1"/>
    </source>
</evidence>
<accession>A0ABS5WUN6</accession>
<evidence type="ECO:0000313" key="2">
    <source>
        <dbReference type="Proteomes" id="UP000763802"/>
    </source>
</evidence>
<evidence type="ECO:0008006" key="3">
    <source>
        <dbReference type="Google" id="ProtNLM"/>
    </source>
</evidence>
<organism evidence="1 2">
    <name type="scientific">Falsiruegeria litorea</name>
    <dbReference type="NCBI Taxonomy" id="1280831"/>
    <lineage>
        <taxon>Bacteria</taxon>
        <taxon>Pseudomonadati</taxon>
        <taxon>Pseudomonadota</taxon>
        <taxon>Alphaproteobacteria</taxon>
        <taxon>Rhodobacterales</taxon>
        <taxon>Roseobacteraceae</taxon>
        <taxon>Falsiruegeria</taxon>
    </lineage>
</organism>
<comment type="caution">
    <text evidence="1">The sequence shown here is derived from an EMBL/GenBank/DDBJ whole genome shotgun (WGS) entry which is preliminary data.</text>
</comment>
<proteinExistence type="predicted"/>
<keyword evidence="2" id="KW-1185">Reference proteome</keyword>